<evidence type="ECO:0000313" key="3">
    <source>
        <dbReference type="EMBL" id="AMY07742.1"/>
    </source>
</evidence>
<dbReference type="KEGG" id="abac:LuPra_00922"/>
<reference evidence="3 4" key="1">
    <citation type="journal article" date="2016" name="Genome Announc.">
        <title>First Complete Genome Sequence of a Subdivision 6 Acidobacterium Strain.</title>
        <authorList>
            <person name="Huang S."/>
            <person name="Vieira S."/>
            <person name="Bunk B."/>
            <person name="Riedel T."/>
            <person name="Sproer C."/>
            <person name="Overmann J."/>
        </authorList>
    </citation>
    <scope>NUCLEOTIDE SEQUENCE [LARGE SCALE GENOMIC DNA]</scope>
    <source>
        <strain evidence="4">DSM 100886 HEG_-6_39</strain>
    </source>
</reference>
<dbReference type="EMBL" id="CP015136">
    <property type="protein sequence ID" value="AMY07742.1"/>
    <property type="molecule type" value="Genomic_DNA"/>
</dbReference>
<reference evidence="4" key="2">
    <citation type="submission" date="2016-04" db="EMBL/GenBank/DDBJ databases">
        <title>First Complete Genome Sequence of a Subdivision 6 Acidobacterium.</title>
        <authorList>
            <person name="Huang S."/>
            <person name="Vieira S."/>
            <person name="Bunk B."/>
            <person name="Riedel T."/>
            <person name="Sproeer C."/>
            <person name="Overmann J."/>
        </authorList>
    </citation>
    <scope>NUCLEOTIDE SEQUENCE [LARGE SCALE GENOMIC DNA]</scope>
    <source>
        <strain evidence="4">DSM 100886 HEG_-6_39</strain>
    </source>
</reference>
<dbReference type="GO" id="GO:0016491">
    <property type="term" value="F:oxidoreductase activity"/>
    <property type="evidence" value="ECO:0007669"/>
    <property type="project" value="InterPro"/>
</dbReference>
<evidence type="ECO:0000259" key="2">
    <source>
        <dbReference type="Pfam" id="PF09995"/>
    </source>
</evidence>
<evidence type="ECO:0000313" key="4">
    <source>
        <dbReference type="Proteomes" id="UP000076079"/>
    </source>
</evidence>
<dbReference type="RefSeq" id="WP_110169654.1">
    <property type="nucleotide sequence ID" value="NZ_CP015136.1"/>
</dbReference>
<dbReference type="Proteomes" id="UP000076079">
    <property type="component" value="Chromosome"/>
</dbReference>
<dbReference type="InterPro" id="IPR018713">
    <property type="entry name" value="MPAB/Lcp_cat_dom"/>
</dbReference>
<protein>
    <submittedName>
        <fullName evidence="3">Latex clearing protein</fullName>
    </submittedName>
</protein>
<feature type="region of interest" description="Disordered" evidence="1">
    <location>
        <begin position="248"/>
        <end position="288"/>
    </location>
</feature>
<dbReference type="Pfam" id="PF09995">
    <property type="entry name" value="MPAB_Lcp_cat"/>
    <property type="match status" value="1"/>
</dbReference>
<organism evidence="3 4">
    <name type="scientific">Luteitalea pratensis</name>
    <dbReference type="NCBI Taxonomy" id="1855912"/>
    <lineage>
        <taxon>Bacteria</taxon>
        <taxon>Pseudomonadati</taxon>
        <taxon>Acidobacteriota</taxon>
        <taxon>Vicinamibacteria</taxon>
        <taxon>Vicinamibacterales</taxon>
        <taxon>Vicinamibacteraceae</taxon>
        <taxon>Luteitalea</taxon>
    </lineage>
</organism>
<feature type="domain" description="ER-bound oxygenase mpaB/mpaB'/Rubber oxygenase catalytic" evidence="2">
    <location>
        <begin position="98"/>
        <end position="245"/>
    </location>
</feature>
<dbReference type="PANTHER" id="PTHR37539:SF1">
    <property type="entry name" value="ER-BOUND OXYGENASE MPAB_MPAB'_RUBBER OXYGENASE CATALYTIC DOMAIN-CONTAINING PROTEIN"/>
    <property type="match status" value="1"/>
</dbReference>
<gene>
    <name evidence="3" type="primary">lcp</name>
    <name evidence="3" type="ORF">LuPra_00922</name>
</gene>
<evidence type="ECO:0000256" key="1">
    <source>
        <dbReference type="SAM" id="MobiDB-lite"/>
    </source>
</evidence>
<dbReference type="AlphaFoldDB" id="A0A143PGM7"/>
<dbReference type="OrthoDB" id="6072815at2"/>
<feature type="compositionally biased region" description="Low complexity" evidence="1">
    <location>
        <begin position="267"/>
        <end position="282"/>
    </location>
</feature>
<name>A0A143PGM7_LUTPR</name>
<keyword evidence="4" id="KW-1185">Reference proteome</keyword>
<dbReference type="InterPro" id="IPR037473">
    <property type="entry name" value="Lcp-like"/>
</dbReference>
<proteinExistence type="predicted"/>
<sequence>MEEAKSRVQPSRWSDDGFLDALRLQGDALADAAVARLKREDYRHLFAQMDTDSAPLPHHVAAPLRAFFEATHGMPTLDGTPVDAARLHAGEQVFCTHAFPAALVLIAASLPQGYAARNLAEILMISGDLQHHAYRRLLGVLQMVVNVTRAGGFEAGGAAVVTAQKLRLLHAGVRRIAHGQARLRDYQRTYGVPVNHEAMLATIMGFSLLVIDGFERLDIPLTPAQAEDYDYIWRVFAQLMGIHPEGDRNGTAYVPATGRSVERPRCRSSSSRRGSAIGSSGSQRRHLG</sequence>
<dbReference type="STRING" id="1855912.LuPra_00922"/>
<accession>A0A143PGM7</accession>
<dbReference type="PANTHER" id="PTHR37539">
    <property type="entry name" value="SECRETED PROTEIN-RELATED"/>
    <property type="match status" value="1"/>
</dbReference>